<dbReference type="SUPFAM" id="SSF56487">
    <property type="entry name" value="SRCR-like"/>
    <property type="match status" value="2"/>
</dbReference>
<evidence type="ECO:0000313" key="6">
    <source>
        <dbReference type="EMBL" id="JAP47453.1"/>
    </source>
</evidence>
<dbReference type="PANTHER" id="PTHR45817:SF4">
    <property type="entry name" value="LYSYL OXIDASE-LIKE-RELATED"/>
    <property type="match status" value="1"/>
</dbReference>
<proteinExistence type="predicted"/>
<sequence>MFCKNRSSAFQLSIARRILRYRCNLKSNFPWNMGALCTVALLLPLTILPATQASVSGAENGRVGGLSPEERWFYYNKLRLETPHDDPVDAQTMLEGKSHERNDIMLLDGYDDSEGTVVINIDGRWGTVCDDNWSLKEATIVCKQLGFPYALQATTRDFFATNGMHPYVMDDVSCTGNETRLQDCSYWNEHDCSNREEAGVVCLNPNLKADLYNPRDPQIHGMSRNHLEAMREQKFGVTVGRQLGTNAGIVMISIQEPRSQNAADAVTVVGGVCPDRFFGPEANVACRSIGYPFASAYKKVLLRDPALTKKAPLLLIGHCFGNETDLNECTTFASSDGVLCKNQSLGISVFCADGLPDLLPDASALEKSARVQTVPLFQVTCALEENCFPPVVYSLFSRQPRRALSFQRRLLRFSSNIHNIGTQPFKPFLPPEKWVWHACHSHYHSMKVFSSYEIVDSARRVLAVGHKASFCLEDSECAPGYKKKFICSTSLSIRGDQGISPGCMDYYLHDYDCQWIDITDVPPGFYEFRAIFNPNLVVPEVSYANNAVHCNLAVDISGIGTQLKNCKIIHPLDL</sequence>
<protein>
    <submittedName>
        <fullName evidence="6">Lysyl oxidase homolog 2B</fullName>
    </submittedName>
</protein>
<dbReference type="InterPro" id="IPR050912">
    <property type="entry name" value="LOX-like_protein"/>
</dbReference>
<keyword evidence="2 4" id="KW-1015">Disulfide bond</keyword>
<dbReference type="PRINTS" id="PR00074">
    <property type="entry name" value="LYSYLOXIDASE"/>
</dbReference>
<evidence type="ECO:0000256" key="2">
    <source>
        <dbReference type="ARBA" id="ARBA00023157"/>
    </source>
</evidence>
<dbReference type="FunFam" id="3.10.250.10:FF:000005">
    <property type="entry name" value="Neurotrypsin isoform A"/>
    <property type="match status" value="1"/>
</dbReference>
<comment type="caution">
    <text evidence="4">Lacks conserved residue(s) required for the propagation of feature annotation.</text>
</comment>
<evidence type="ECO:0000256" key="1">
    <source>
        <dbReference type="ARBA" id="ARBA00022729"/>
    </source>
</evidence>
<keyword evidence="1" id="KW-0732">Signal</keyword>
<dbReference type="PANTHER" id="PTHR45817">
    <property type="entry name" value="LYSYL OXIDASE-LIKE-RELATED"/>
    <property type="match status" value="1"/>
</dbReference>
<dbReference type="Pfam" id="PF00530">
    <property type="entry name" value="SRCR"/>
    <property type="match status" value="1"/>
</dbReference>
<feature type="disulfide bond" evidence="4">
    <location>
        <begin position="174"/>
        <end position="184"/>
    </location>
</feature>
<dbReference type="GO" id="GO:0005615">
    <property type="term" value="C:extracellular space"/>
    <property type="evidence" value="ECO:0007669"/>
    <property type="project" value="TreeGrafter"/>
</dbReference>
<organism evidence="6">
    <name type="scientific">Schistocephalus solidus</name>
    <name type="common">Tapeworm</name>
    <dbReference type="NCBI Taxonomy" id="70667"/>
    <lineage>
        <taxon>Eukaryota</taxon>
        <taxon>Metazoa</taxon>
        <taxon>Spiralia</taxon>
        <taxon>Lophotrochozoa</taxon>
        <taxon>Platyhelminthes</taxon>
        <taxon>Cestoda</taxon>
        <taxon>Eucestoda</taxon>
        <taxon>Diphyllobothriidea</taxon>
        <taxon>Diphyllobothriidae</taxon>
        <taxon>Schistocephalus</taxon>
    </lineage>
</organism>
<dbReference type="EMBL" id="GEEE01015772">
    <property type="protein sequence ID" value="JAP47453.1"/>
    <property type="molecule type" value="Transcribed_RNA"/>
</dbReference>
<dbReference type="Pfam" id="PF01186">
    <property type="entry name" value="Lysyl_oxidase"/>
    <property type="match status" value="1"/>
</dbReference>
<feature type="domain" description="SRCR" evidence="5">
    <location>
        <begin position="235"/>
        <end position="352"/>
    </location>
</feature>
<dbReference type="AlphaFoldDB" id="A0A0X3P744"/>
<evidence type="ECO:0000259" key="5">
    <source>
        <dbReference type="PROSITE" id="PS50287"/>
    </source>
</evidence>
<dbReference type="GO" id="GO:0016020">
    <property type="term" value="C:membrane"/>
    <property type="evidence" value="ECO:0007669"/>
    <property type="project" value="InterPro"/>
</dbReference>
<dbReference type="InterPro" id="IPR036772">
    <property type="entry name" value="SRCR-like_dom_sf"/>
</dbReference>
<keyword evidence="3" id="KW-0325">Glycoprotein</keyword>
<evidence type="ECO:0000256" key="4">
    <source>
        <dbReference type="PROSITE-ProRule" id="PRU00196"/>
    </source>
</evidence>
<dbReference type="PROSITE" id="PS50287">
    <property type="entry name" value="SRCR_2"/>
    <property type="match status" value="2"/>
</dbReference>
<dbReference type="InterPro" id="IPR001190">
    <property type="entry name" value="SRCR"/>
</dbReference>
<dbReference type="GO" id="GO:0004720">
    <property type="term" value="F:protein-lysine 6-oxidase activity"/>
    <property type="evidence" value="ECO:0007669"/>
    <property type="project" value="TreeGrafter"/>
</dbReference>
<dbReference type="InterPro" id="IPR001695">
    <property type="entry name" value="Lysyl_oxidase"/>
</dbReference>
<dbReference type="PRINTS" id="PR00258">
    <property type="entry name" value="SPERACTRCPTR"/>
</dbReference>
<reference evidence="6" key="1">
    <citation type="submission" date="2016-01" db="EMBL/GenBank/DDBJ databases">
        <title>Reference transcriptome for the parasite Schistocephalus solidus: insights into the molecular evolution of parasitism.</title>
        <authorList>
            <person name="Hebert F.O."/>
            <person name="Grambauer S."/>
            <person name="Barber I."/>
            <person name="Landry C.R."/>
            <person name="Aubin-Horth N."/>
        </authorList>
    </citation>
    <scope>NUCLEOTIDE SEQUENCE</scope>
</reference>
<name>A0A0X3P744_SCHSO</name>
<dbReference type="Gene3D" id="3.10.250.10">
    <property type="entry name" value="SRCR-like domain"/>
    <property type="match status" value="2"/>
</dbReference>
<feature type="domain" description="SRCR" evidence="5">
    <location>
        <begin position="104"/>
        <end position="203"/>
    </location>
</feature>
<evidence type="ECO:0000256" key="3">
    <source>
        <dbReference type="ARBA" id="ARBA00023180"/>
    </source>
</evidence>
<gene>
    <name evidence="6" type="primary">LOL2B</name>
    <name evidence="6" type="ORF">TR127613</name>
</gene>
<feature type="disulfide bond" evidence="4">
    <location>
        <begin position="319"/>
        <end position="329"/>
    </location>
</feature>
<dbReference type="SMART" id="SM00202">
    <property type="entry name" value="SR"/>
    <property type="match status" value="1"/>
</dbReference>
<dbReference type="GO" id="GO:0005507">
    <property type="term" value="F:copper ion binding"/>
    <property type="evidence" value="ECO:0007669"/>
    <property type="project" value="InterPro"/>
</dbReference>
<accession>A0A0X3P744</accession>